<evidence type="ECO:0000313" key="2">
    <source>
        <dbReference type="EMBL" id="SCS62051.1"/>
    </source>
</evidence>
<dbReference type="Proteomes" id="UP000095412">
    <property type="component" value="Unassembled WGS sequence"/>
</dbReference>
<dbReference type="EMBL" id="FMPI01000004">
    <property type="protein sequence ID" value="SCS62051.1"/>
    <property type="molecule type" value="Genomic_DNA"/>
</dbReference>
<proteinExistence type="predicted"/>
<dbReference type="AlphaFoldDB" id="A0A1D4JKM4"/>
<evidence type="ECO:0000313" key="4">
    <source>
        <dbReference type="Proteomes" id="UP000095768"/>
    </source>
</evidence>
<name>A0A1D4JKM4_9STAP</name>
<protein>
    <submittedName>
        <fullName evidence="1">Uncharacterized protein</fullName>
    </submittedName>
</protein>
<organism evidence="1 4">
    <name type="scientific">Staphylococcus caeli</name>
    <dbReference type="NCBI Taxonomy" id="2201815"/>
    <lineage>
        <taxon>Bacteria</taxon>
        <taxon>Bacillati</taxon>
        <taxon>Bacillota</taxon>
        <taxon>Bacilli</taxon>
        <taxon>Bacillales</taxon>
        <taxon>Staphylococcaceae</taxon>
        <taxon>Staphylococcus</taxon>
    </lineage>
</organism>
<reference evidence="2 3" key="2">
    <citation type="submission" date="2016-09" db="EMBL/GenBank/DDBJ databases">
        <authorList>
            <consortium name="Pathogen Informatics"/>
            <person name="Sun Q."/>
            <person name="Inoue M."/>
        </authorList>
    </citation>
    <scope>NUCLEOTIDE SEQUENCE [LARGE SCALE GENOMIC DNA]</scope>
    <source>
        <strain evidence="2 3">82C</strain>
    </source>
</reference>
<accession>A0A1D4JKM4</accession>
<dbReference type="Proteomes" id="UP000095768">
    <property type="component" value="Unassembled WGS sequence"/>
</dbReference>
<reference evidence="1 4" key="1">
    <citation type="submission" date="2016-09" db="EMBL/GenBank/DDBJ databases">
        <authorList>
            <consortium name="Pathogen Informatics"/>
        </authorList>
    </citation>
    <scope>NUCLEOTIDE SEQUENCE [LARGE SCALE GENOMIC DNA]</scope>
    <source>
        <strain evidence="1 4">82B</strain>
    </source>
</reference>
<evidence type="ECO:0000313" key="3">
    <source>
        <dbReference type="Proteomes" id="UP000095412"/>
    </source>
</evidence>
<gene>
    <name evidence="1" type="ORF">SAMEA2297795_00263</name>
    <name evidence="2" type="ORF">SAMEA2297796_00818</name>
</gene>
<sequence length="54" mass="6215">MVILELTIKSATVFLTGSSGRYTYVCCPFSIYKVTQYKNIIKFNEEAYSVSFLF</sequence>
<keyword evidence="3" id="KW-1185">Reference proteome</keyword>
<evidence type="ECO:0000313" key="1">
    <source>
        <dbReference type="EMBL" id="SCS33681.1"/>
    </source>
</evidence>
<dbReference type="EMBL" id="FMPG01000001">
    <property type="protein sequence ID" value="SCS33681.1"/>
    <property type="molecule type" value="Genomic_DNA"/>
</dbReference>